<gene>
    <name evidence="1" type="ORF">SAMN02745181_1207</name>
</gene>
<dbReference type="AlphaFoldDB" id="A0A1M6GMC2"/>
<dbReference type="InParanoid" id="A0A1M6GMC2"/>
<dbReference type="Proteomes" id="UP000184510">
    <property type="component" value="Unassembled WGS sequence"/>
</dbReference>
<dbReference type="EMBL" id="FQYR01000003">
    <property type="protein sequence ID" value="SHJ11062.1"/>
    <property type="molecule type" value="Genomic_DNA"/>
</dbReference>
<evidence type="ECO:0000313" key="1">
    <source>
        <dbReference type="EMBL" id="SHJ11062.1"/>
    </source>
</evidence>
<keyword evidence="2" id="KW-1185">Reference proteome</keyword>
<name>A0A1M6GMC2_9BACT</name>
<dbReference type="OrthoDB" id="3035188at2"/>
<proteinExistence type="predicted"/>
<evidence type="ECO:0000313" key="2">
    <source>
        <dbReference type="Proteomes" id="UP000184510"/>
    </source>
</evidence>
<dbReference type="STRING" id="1123071.SAMN02745181_1207"/>
<protein>
    <submittedName>
        <fullName evidence="1">Uncharacterized protein</fullName>
    </submittedName>
</protein>
<reference evidence="1 2" key="1">
    <citation type="submission" date="2016-11" db="EMBL/GenBank/DDBJ databases">
        <authorList>
            <person name="Jaros S."/>
            <person name="Januszkiewicz K."/>
            <person name="Wedrychowicz H."/>
        </authorList>
    </citation>
    <scope>NUCLEOTIDE SEQUENCE [LARGE SCALE GENOMIC DNA]</scope>
    <source>
        <strain evidence="1 2">DSM 18772</strain>
    </source>
</reference>
<accession>A0A1M6GMC2</accession>
<organism evidence="1 2">
    <name type="scientific">Rubritalea squalenifaciens DSM 18772</name>
    <dbReference type="NCBI Taxonomy" id="1123071"/>
    <lineage>
        <taxon>Bacteria</taxon>
        <taxon>Pseudomonadati</taxon>
        <taxon>Verrucomicrobiota</taxon>
        <taxon>Verrucomicrobiia</taxon>
        <taxon>Verrucomicrobiales</taxon>
        <taxon>Rubritaleaceae</taxon>
        <taxon>Rubritalea</taxon>
    </lineage>
</organism>
<dbReference type="RefSeq" id="WP_143158595.1">
    <property type="nucleotide sequence ID" value="NZ_FQYR01000003.1"/>
</dbReference>
<sequence>MAEKSFTLNFEGYWREERVADIPSYSGIYCIYKCRYNPDAGTVAMRRLLYIGDADNIRMWIHDHPMWLMWRQFLKADEQICISTAEVEPVYRKRVVAACLRRHEPPANSEYRYEFPFEKTRIITKGKNAFLDTAFAIEAAQVPHA</sequence>